<dbReference type="PANTHER" id="PTHR43238:SF1">
    <property type="entry name" value="GDP-L-FUCOSE SYNTHASE"/>
    <property type="match status" value="1"/>
</dbReference>
<evidence type="ECO:0000259" key="1">
    <source>
        <dbReference type="Pfam" id="PF01370"/>
    </source>
</evidence>
<accession>A0A2A4YTM0</accession>
<protein>
    <submittedName>
        <fullName evidence="2">GDP-L-fucose synthetase</fullName>
    </submittedName>
</protein>
<dbReference type="GO" id="GO:0050577">
    <property type="term" value="F:GDP-L-fucose synthase activity"/>
    <property type="evidence" value="ECO:0007669"/>
    <property type="project" value="TreeGrafter"/>
</dbReference>
<name>A0A2A4YTM0_9PROT</name>
<dbReference type="PANTHER" id="PTHR43238">
    <property type="entry name" value="GDP-L-FUCOSE SYNTHASE"/>
    <property type="match status" value="1"/>
</dbReference>
<evidence type="ECO:0000313" key="2">
    <source>
        <dbReference type="EMBL" id="PCI98081.1"/>
    </source>
</evidence>
<dbReference type="Gene3D" id="3.40.50.720">
    <property type="entry name" value="NAD(P)-binding Rossmann-like Domain"/>
    <property type="match status" value="1"/>
</dbReference>
<organism evidence="2">
    <name type="scientific">OCS116 cluster bacterium</name>
    <dbReference type="NCBI Taxonomy" id="2030921"/>
    <lineage>
        <taxon>Bacteria</taxon>
        <taxon>Pseudomonadati</taxon>
        <taxon>Pseudomonadota</taxon>
        <taxon>Alphaproteobacteria</taxon>
        <taxon>OCS116 cluster</taxon>
    </lineage>
</organism>
<sequence>MILVLGATGFLGKRVCRKLSADNVEFEKSSLSLGTDLQDLQATIELFERVKPTYILNCASFVGGIQFGMKHPVELFSNNLKIISNIYEAAQKIGIKRIVNPISNCTYPGDATLFKEDEWWDGPMHESVMVYGFARKAVWMGAWAYHKQYGMDIINIILSNMYGPEDHFEEERSHALGALVMKFVKAKQQGAKQVIVWGTGTPVREWLHIDDGAQAMITALEIEATIEPINIGVASGITIKDMALQIKAATGFEGDLHFDTSKADGAPYKTVDGTKGKELLKWQPSIDFATGLKQTIDWYIENQNKL</sequence>
<proteinExistence type="predicted"/>
<comment type="caution">
    <text evidence="2">The sequence shown here is derived from an EMBL/GenBank/DDBJ whole genome shotgun (WGS) entry which is preliminary data.</text>
</comment>
<reference evidence="2" key="2">
    <citation type="journal article" date="2018" name="ISME J.">
        <title>A dynamic microbial community with high functional redundancy inhabits the cold, oxic subseafloor aquifer.</title>
        <authorList>
            <person name="Tully B.J."/>
            <person name="Wheat C.G."/>
            <person name="Glazer B.T."/>
            <person name="Huber J.A."/>
        </authorList>
    </citation>
    <scope>NUCLEOTIDE SEQUENCE</scope>
    <source>
        <strain evidence="2">NORP83</strain>
    </source>
</reference>
<dbReference type="SUPFAM" id="SSF51735">
    <property type="entry name" value="NAD(P)-binding Rossmann-fold domains"/>
    <property type="match status" value="1"/>
</dbReference>
<dbReference type="EMBL" id="NVUS01000024">
    <property type="protein sequence ID" value="PCI98081.1"/>
    <property type="molecule type" value="Genomic_DNA"/>
</dbReference>
<dbReference type="AlphaFoldDB" id="A0A2A4YTM0"/>
<dbReference type="Pfam" id="PF01370">
    <property type="entry name" value="Epimerase"/>
    <property type="match status" value="1"/>
</dbReference>
<dbReference type="Gene3D" id="3.90.25.10">
    <property type="entry name" value="UDP-galactose 4-epimerase, domain 1"/>
    <property type="match status" value="1"/>
</dbReference>
<reference key="1">
    <citation type="submission" date="2017-08" db="EMBL/GenBank/DDBJ databases">
        <title>A dynamic microbial community with high functional redundancy inhabits the cold, oxic subseafloor aquifer.</title>
        <authorList>
            <person name="Tully B.J."/>
            <person name="Wheat C.G."/>
            <person name="Glazer B.T."/>
            <person name="Huber J.A."/>
        </authorList>
    </citation>
    <scope>NUCLEOTIDE SEQUENCE [LARGE SCALE GENOMIC DNA]</scope>
</reference>
<gene>
    <name evidence="2" type="ORF">COB13_14435</name>
</gene>
<dbReference type="InterPro" id="IPR001509">
    <property type="entry name" value="Epimerase_deHydtase"/>
</dbReference>
<dbReference type="InterPro" id="IPR036291">
    <property type="entry name" value="NAD(P)-bd_dom_sf"/>
</dbReference>
<feature type="domain" description="NAD-dependent epimerase/dehydratase" evidence="1">
    <location>
        <begin position="2"/>
        <end position="232"/>
    </location>
</feature>